<evidence type="ECO:0000259" key="6">
    <source>
        <dbReference type="PROSITE" id="PS50112"/>
    </source>
</evidence>
<dbReference type="SMART" id="SM00086">
    <property type="entry name" value="PAC"/>
    <property type="match status" value="4"/>
</dbReference>
<dbReference type="Gene3D" id="3.30.450.20">
    <property type="entry name" value="PAS domain"/>
    <property type="match status" value="4"/>
</dbReference>
<dbReference type="InterPro" id="IPR013767">
    <property type="entry name" value="PAS_fold"/>
</dbReference>
<dbReference type="Gene3D" id="1.10.287.130">
    <property type="match status" value="1"/>
</dbReference>
<evidence type="ECO:0000256" key="4">
    <source>
        <dbReference type="ARBA" id="ARBA00022679"/>
    </source>
</evidence>
<dbReference type="GO" id="GO:0004673">
    <property type="term" value="F:protein histidine kinase activity"/>
    <property type="evidence" value="ECO:0007669"/>
    <property type="project" value="UniProtKB-EC"/>
</dbReference>
<dbReference type="PROSITE" id="PS50112">
    <property type="entry name" value="PAS"/>
    <property type="match status" value="3"/>
</dbReference>
<dbReference type="Pfam" id="PF00989">
    <property type="entry name" value="PAS"/>
    <property type="match status" value="1"/>
</dbReference>
<evidence type="ECO:0000256" key="2">
    <source>
        <dbReference type="ARBA" id="ARBA00012438"/>
    </source>
</evidence>
<dbReference type="GO" id="GO:0006355">
    <property type="term" value="P:regulation of DNA-templated transcription"/>
    <property type="evidence" value="ECO:0007669"/>
    <property type="project" value="InterPro"/>
</dbReference>
<feature type="domain" description="PAC" evidence="7">
    <location>
        <begin position="132"/>
        <end position="185"/>
    </location>
</feature>
<keyword evidence="4" id="KW-0808">Transferase</keyword>
<dbReference type="InterPro" id="IPR001610">
    <property type="entry name" value="PAC"/>
</dbReference>
<gene>
    <name evidence="8" type="ORF">ENR64_26450</name>
</gene>
<dbReference type="NCBIfam" id="TIGR00229">
    <property type="entry name" value="sensory_box"/>
    <property type="match status" value="3"/>
</dbReference>
<dbReference type="EC" id="2.7.13.3" evidence="2"/>
<dbReference type="InterPro" id="IPR013655">
    <property type="entry name" value="PAS_fold_3"/>
</dbReference>
<evidence type="ECO:0000256" key="3">
    <source>
        <dbReference type="ARBA" id="ARBA00022553"/>
    </source>
</evidence>
<dbReference type="InterPro" id="IPR035965">
    <property type="entry name" value="PAS-like_dom_sf"/>
</dbReference>
<dbReference type="InterPro" id="IPR052162">
    <property type="entry name" value="Sensor_kinase/Photoreceptor"/>
</dbReference>
<dbReference type="SMART" id="SM00091">
    <property type="entry name" value="PAS"/>
    <property type="match status" value="3"/>
</dbReference>
<feature type="domain" description="PAC" evidence="7">
    <location>
        <begin position="384"/>
        <end position="436"/>
    </location>
</feature>
<proteinExistence type="predicted"/>
<feature type="domain" description="PAS" evidence="6">
    <location>
        <begin position="186"/>
        <end position="251"/>
    </location>
</feature>
<feature type="domain" description="PAC" evidence="7">
    <location>
        <begin position="265"/>
        <end position="316"/>
    </location>
</feature>
<feature type="domain" description="PAS" evidence="6">
    <location>
        <begin position="59"/>
        <end position="103"/>
    </location>
</feature>
<dbReference type="InterPro" id="IPR000700">
    <property type="entry name" value="PAS-assoc_C"/>
</dbReference>
<dbReference type="AlphaFoldDB" id="A0A7C3KJB4"/>
<accession>A0A7C3KJB4</accession>
<dbReference type="SUPFAM" id="SSF55785">
    <property type="entry name" value="PYP-like sensor domain (PAS domain)"/>
    <property type="match status" value="4"/>
</dbReference>
<feature type="domain" description="PAC" evidence="7">
    <location>
        <begin position="1"/>
        <end position="58"/>
    </location>
</feature>
<evidence type="ECO:0000256" key="1">
    <source>
        <dbReference type="ARBA" id="ARBA00000085"/>
    </source>
</evidence>
<keyword evidence="3" id="KW-0597">Phosphoprotein</keyword>
<evidence type="ECO:0000256" key="5">
    <source>
        <dbReference type="ARBA" id="ARBA00022777"/>
    </source>
</evidence>
<keyword evidence="5 8" id="KW-0418">Kinase</keyword>
<dbReference type="PANTHER" id="PTHR43304:SF1">
    <property type="entry name" value="PAC DOMAIN-CONTAINING PROTEIN"/>
    <property type="match status" value="1"/>
</dbReference>
<organism evidence="8">
    <name type="scientific">Oscillatoriales cyanobacterium SpSt-418</name>
    <dbReference type="NCBI Taxonomy" id="2282169"/>
    <lineage>
        <taxon>Bacteria</taxon>
        <taxon>Bacillati</taxon>
        <taxon>Cyanobacteriota</taxon>
        <taxon>Cyanophyceae</taxon>
        <taxon>Oscillatoriophycideae</taxon>
        <taxon>Oscillatoriales</taxon>
    </lineage>
</organism>
<dbReference type="CDD" id="cd00130">
    <property type="entry name" value="PAS"/>
    <property type="match status" value="3"/>
</dbReference>
<feature type="domain" description="PAS" evidence="6">
    <location>
        <begin position="313"/>
        <end position="382"/>
    </location>
</feature>
<comment type="catalytic activity">
    <reaction evidence="1">
        <text>ATP + protein L-histidine = ADP + protein N-phospho-L-histidine.</text>
        <dbReference type="EC" id="2.7.13.3"/>
    </reaction>
</comment>
<comment type="caution">
    <text evidence="8">The sequence shown here is derived from an EMBL/GenBank/DDBJ whole genome shotgun (WGS) entry which is preliminary data.</text>
</comment>
<dbReference type="PROSITE" id="PS50113">
    <property type="entry name" value="PAC"/>
    <property type="match status" value="4"/>
</dbReference>
<dbReference type="InterPro" id="IPR000014">
    <property type="entry name" value="PAS"/>
</dbReference>
<dbReference type="PANTHER" id="PTHR43304">
    <property type="entry name" value="PHYTOCHROME-LIKE PROTEIN CPH1"/>
    <property type="match status" value="1"/>
</dbReference>
<sequence length="456" mass="51868">MSLRNPTPLGVGGCQKDGTIRWLSSSYTSRKVSEDSWIVTAINYDITERKQAEEALQESEQLYHQILDSIADIVVVKQPDSRLLWGNKAFREYYGMTLEELQGLIDAPFNAPDYTRQYIHDDAFVFSTGQTLTISEELVTRHDGVVRTFNTIKAPIYDEAGQVVLLVAVCRDISDRKQLELSLQASEAQLSQILNQVTAAIIQFRVFSNHDYEYDYFSTGCEVLYGYTAQELMADKMLWMSRVFPDDQTTIVLPVLDAFMAGASPTIEYRFYHKDGSIRWISSAYTSQQIEPGCWQVTGVSQDITDRKLAEQKIREQAALLDITSDAILVRDLNHRILYWNQGAEQLYGWPVSAAMGQLTYELLHENVAQVTEMTQRLLQQGEWRGEIRQVTKTGKEVIVEARWTLVRNEAGQPKFILSVNTDVTEKKQLESQLHRAQRLESMGTLASGIAHDLNN</sequence>
<dbReference type="Pfam" id="PF08447">
    <property type="entry name" value="PAS_3"/>
    <property type="match status" value="1"/>
</dbReference>
<protein>
    <recommendedName>
        <fullName evidence="2">histidine kinase</fullName>
        <ecNumber evidence="2">2.7.13.3</ecNumber>
    </recommendedName>
</protein>
<dbReference type="EMBL" id="DSRU01000386">
    <property type="protein sequence ID" value="HFN01226.1"/>
    <property type="molecule type" value="Genomic_DNA"/>
</dbReference>
<evidence type="ECO:0000313" key="8">
    <source>
        <dbReference type="EMBL" id="HFN01226.1"/>
    </source>
</evidence>
<evidence type="ECO:0000259" key="7">
    <source>
        <dbReference type="PROSITE" id="PS50113"/>
    </source>
</evidence>
<reference evidence="8" key="1">
    <citation type="journal article" date="2020" name="mSystems">
        <title>Genome- and Community-Level Interaction Insights into Carbon Utilization and Element Cycling Functions of Hydrothermarchaeota in Hydrothermal Sediment.</title>
        <authorList>
            <person name="Zhou Z."/>
            <person name="Liu Y."/>
            <person name="Xu W."/>
            <person name="Pan J."/>
            <person name="Luo Z.H."/>
            <person name="Li M."/>
        </authorList>
    </citation>
    <scope>NUCLEOTIDE SEQUENCE [LARGE SCALE GENOMIC DNA]</scope>
    <source>
        <strain evidence="8">SpSt-418</strain>
    </source>
</reference>
<dbReference type="Pfam" id="PF08448">
    <property type="entry name" value="PAS_4"/>
    <property type="match status" value="1"/>
</dbReference>
<name>A0A7C3KJB4_9CYAN</name>
<dbReference type="InterPro" id="IPR013656">
    <property type="entry name" value="PAS_4"/>
</dbReference>